<reference evidence="1 2" key="1">
    <citation type="submission" date="2018-11" db="EMBL/GenBank/DDBJ databases">
        <authorList>
            <consortium name="Pathogen Informatics"/>
        </authorList>
    </citation>
    <scope>NUCLEOTIDE SEQUENCE [LARGE SCALE GENOMIC DNA]</scope>
    <source>
        <strain>Denwood</strain>
        <strain evidence="2">Zambia</strain>
    </source>
</reference>
<dbReference type="EMBL" id="UZAL01028802">
    <property type="protein sequence ID" value="VDP43804.1"/>
    <property type="molecule type" value="Genomic_DNA"/>
</dbReference>
<evidence type="ECO:0000313" key="2">
    <source>
        <dbReference type="Proteomes" id="UP000269396"/>
    </source>
</evidence>
<proteinExistence type="predicted"/>
<dbReference type="AlphaFoldDB" id="A0A183P1M6"/>
<name>A0A183P1M6_9TREM</name>
<sequence>MLVAKMKLKKHWRIGRTTLQMFNTVFLRQRIPSLTRSIVPRGNCYGELLEMDQSINYNMSRGCGPQEAHS</sequence>
<dbReference type="Proteomes" id="UP000269396">
    <property type="component" value="Unassembled WGS sequence"/>
</dbReference>
<organism evidence="1 2">
    <name type="scientific">Schistosoma mattheei</name>
    <dbReference type="NCBI Taxonomy" id="31246"/>
    <lineage>
        <taxon>Eukaryota</taxon>
        <taxon>Metazoa</taxon>
        <taxon>Spiralia</taxon>
        <taxon>Lophotrochozoa</taxon>
        <taxon>Platyhelminthes</taxon>
        <taxon>Trematoda</taxon>
        <taxon>Digenea</taxon>
        <taxon>Strigeidida</taxon>
        <taxon>Schistosomatoidea</taxon>
        <taxon>Schistosomatidae</taxon>
        <taxon>Schistosoma</taxon>
    </lineage>
</organism>
<accession>A0A183P1M6</accession>
<keyword evidence="2" id="KW-1185">Reference proteome</keyword>
<gene>
    <name evidence="1" type="ORF">SMTD_LOCUS8262</name>
</gene>
<evidence type="ECO:0000313" key="1">
    <source>
        <dbReference type="EMBL" id="VDP43804.1"/>
    </source>
</evidence>
<protein>
    <submittedName>
        <fullName evidence="1">Uncharacterized protein</fullName>
    </submittedName>
</protein>